<reference evidence="10" key="1">
    <citation type="journal article" date="2023" name="Microorganisms">
        <title>Genomic Characterization of Arcobacter butzleri Strains Isolated from Various Sources in Lithuania.</title>
        <authorList>
            <person name="Uljanovas D."/>
            <person name="Golz G."/>
            <person name="Fleischmann S."/>
            <person name="Kudirkiene E."/>
            <person name="Kasetiene N."/>
            <person name="Grineviciene A."/>
            <person name="Tamuleviciene E."/>
            <person name="Aksomaitiene J."/>
            <person name="Alter T."/>
            <person name="Malakauskas M."/>
        </authorList>
    </citation>
    <scope>NUCLEOTIDE SEQUENCE</scope>
    <source>
        <strain evidence="10">S41</strain>
    </source>
</reference>
<feature type="transmembrane region" description="Helical" evidence="7">
    <location>
        <begin position="395"/>
        <end position="418"/>
    </location>
</feature>
<dbReference type="RefSeq" id="WP_301371100.1">
    <property type="nucleotide sequence ID" value="NZ_JAQJJF010000023.1"/>
</dbReference>
<dbReference type="PANTHER" id="PTHR32309">
    <property type="entry name" value="TYROSINE-PROTEIN KINASE"/>
    <property type="match status" value="1"/>
</dbReference>
<dbReference type="EMBL" id="JAQJJG010000014">
    <property type="protein sequence ID" value="MDN5124287.1"/>
    <property type="molecule type" value="Genomic_DNA"/>
</dbReference>
<dbReference type="Proteomes" id="UP001170364">
    <property type="component" value="Unassembled WGS sequence"/>
</dbReference>
<dbReference type="PANTHER" id="PTHR32309:SF13">
    <property type="entry name" value="FERRIC ENTEROBACTIN TRANSPORT PROTEIN FEPE"/>
    <property type="match status" value="1"/>
</dbReference>
<feature type="coiled-coil region" evidence="6">
    <location>
        <begin position="236"/>
        <end position="345"/>
    </location>
</feature>
<keyword evidence="2" id="KW-1003">Cell membrane</keyword>
<evidence type="ECO:0000256" key="3">
    <source>
        <dbReference type="ARBA" id="ARBA00022692"/>
    </source>
</evidence>
<dbReference type="Pfam" id="PF02706">
    <property type="entry name" value="Wzz"/>
    <property type="match status" value="1"/>
</dbReference>
<evidence type="ECO:0000256" key="1">
    <source>
        <dbReference type="ARBA" id="ARBA00004651"/>
    </source>
</evidence>
<keyword evidence="5 7" id="KW-0472">Membrane</keyword>
<keyword evidence="3 7" id="KW-0812">Transmembrane</keyword>
<gene>
    <name evidence="10" type="ORF">PJV93_10245</name>
</gene>
<evidence type="ECO:0000259" key="8">
    <source>
        <dbReference type="Pfam" id="PF02706"/>
    </source>
</evidence>
<feature type="domain" description="Polysaccharide chain length determinant N-terminal" evidence="8">
    <location>
        <begin position="10"/>
        <end position="57"/>
    </location>
</feature>
<name>A0AAW7QE88_9BACT</name>
<dbReference type="Pfam" id="PF13807">
    <property type="entry name" value="GNVR"/>
    <property type="match status" value="1"/>
</dbReference>
<dbReference type="GO" id="GO:0004713">
    <property type="term" value="F:protein tyrosine kinase activity"/>
    <property type="evidence" value="ECO:0007669"/>
    <property type="project" value="TreeGrafter"/>
</dbReference>
<sequence>MNKNIVIYEDEIDLKELFQIIWERKIFILLFTLFITLIAGIYVFNKKPIYEVKSYIELAYFDDKILEEVAILEQKLKVIFLDNDLNLENGKIISIQQIKGIKNLLEIKSEAFSNEIALNKNKEILKYIQAVYEPKIEQYKFIIDKSILDTKREIDFINNIEIKNIQRQIDILKEQELKNIDRQIDILKTQDIENINKEVILLRTQEIPTLKKQIEFFSNSKIKSLQDKIDYYSNSLKTYVLELDKLNKNIEKSDNSTSMIVSVQILNYQNLITNAQNQIKDLELQIEVIQNETIPELKYKLENLSAIQIKDLENKKKNILNVNIKDLQNKKLNVSNETIRKLEDKIDIEFQTKIIQLNEKIDTLNFKKSEENLSNSKLVGDYIVNDYPVKPKKSLIIGVAFVTGFILSIFIVLGLNFFNKTRKEFD</sequence>
<keyword evidence="4 7" id="KW-1133">Transmembrane helix</keyword>
<feature type="transmembrane region" description="Helical" evidence="7">
    <location>
        <begin position="26"/>
        <end position="44"/>
    </location>
</feature>
<evidence type="ECO:0000313" key="10">
    <source>
        <dbReference type="EMBL" id="MDN5124287.1"/>
    </source>
</evidence>
<dbReference type="InterPro" id="IPR032807">
    <property type="entry name" value="GNVR"/>
</dbReference>
<organism evidence="10 11">
    <name type="scientific">Aliarcobacter butzleri</name>
    <dbReference type="NCBI Taxonomy" id="28197"/>
    <lineage>
        <taxon>Bacteria</taxon>
        <taxon>Pseudomonadati</taxon>
        <taxon>Campylobacterota</taxon>
        <taxon>Epsilonproteobacteria</taxon>
        <taxon>Campylobacterales</taxon>
        <taxon>Arcobacteraceae</taxon>
        <taxon>Aliarcobacter</taxon>
    </lineage>
</organism>
<comment type="caution">
    <text evidence="10">The sequence shown here is derived from an EMBL/GenBank/DDBJ whole genome shotgun (WGS) entry which is preliminary data.</text>
</comment>
<keyword evidence="6" id="KW-0175">Coiled coil</keyword>
<reference evidence="10" key="2">
    <citation type="submission" date="2023-01" db="EMBL/GenBank/DDBJ databases">
        <authorList>
            <person name="Uljanovas D."/>
        </authorList>
    </citation>
    <scope>NUCLEOTIDE SEQUENCE</scope>
    <source>
        <strain evidence="10">S41</strain>
    </source>
</reference>
<evidence type="ECO:0000256" key="4">
    <source>
        <dbReference type="ARBA" id="ARBA00022989"/>
    </source>
</evidence>
<dbReference type="InterPro" id="IPR003856">
    <property type="entry name" value="LPS_length_determ_N"/>
</dbReference>
<evidence type="ECO:0000256" key="2">
    <source>
        <dbReference type="ARBA" id="ARBA00022475"/>
    </source>
</evidence>
<feature type="domain" description="Tyrosine-protein kinase G-rich" evidence="9">
    <location>
        <begin position="348"/>
        <end position="413"/>
    </location>
</feature>
<comment type="subcellular location">
    <subcellularLocation>
        <location evidence="1">Cell membrane</location>
        <topology evidence="1">Multi-pass membrane protein</topology>
    </subcellularLocation>
</comment>
<dbReference type="InterPro" id="IPR050445">
    <property type="entry name" value="Bact_polysacc_biosynth/exp"/>
</dbReference>
<evidence type="ECO:0000256" key="6">
    <source>
        <dbReference type="SAM" id="Coils"/>
    </source>
</evidence>
<dbReference type="GO" id="GO:0005886">
    <property type="term" value="C:plasma membrane"/>
    <property type="evidence" value="ECO:0007669"/>
    <property type="project" value="UniProtKB-SubCell"/>
</dbReference>
<evidence type="ECO:0000259" key="9">
    <source>
        <dbReference type="Pfam" id="PF13807"/>
    </source>
</evidence>
<evidence type="ECO:0000313" key="11">
    <source>
        <dbReference type="Proteomes" id="UP001170364"/>
    </source>
</evidence>
<dbReference type="AlphaFoldDB" id="A0AAW7QE88"/>
<protein>
    <submittedName>
        <fullName evidence="10">Wzz/FepE/Etk N-terminal domain-containing protein</fullName>
    </submittedName>
</protein>
<evidence type="ECO:0000256" key="7">
    <source>
        <dbReference type="SAM" id="Phobius"/>
    </source>
</evidence>
<accession>A0AAW7QE88</accession>
<evidence type="ECO:0000256" key="5">
    <source>
        <dbReference type="ARBA" id="ARBA00023136"/>
    </source>
</evidence>
<proteinExistence type="predicted"/>